<dbReference type="Gene3D" id="6.10.340.10">
    <property type="match status" value="1"/>
</dbReference>
<keyword evidence="11" id="KW-1185">Reference proteome</keyword>
<dbReference type="InterPro" id="IPR005467">
    <property type="entry name" value="His_kinase_dom"/>
</dbReference>
<dbReference type="SMART" id="SM00304">
    <property type="entry name" value="HAMP"/>
    <property type="match status" value="1"/>
</dbReference>
<reference evidence="10 11" key="1">
    <citation type="submission" date="2017-03" db="EMBL/GenBank/DDBJ databases">
        <title>Draft Genome sequence of Marispirochaeta sp. strain JC444.</title>
        <authorList>
            <person name="Shivani Y."/>
            <person name="Subhash Y."/>
            <person name="Sasikala C."/>
            <person name="Ramana C."/>
        </authorList>
    </citation>
    <scope>NUCLEOTIDE SEQUENCE [LARGE SCALE GENOMIC DNA]</scope>
    <source>
        <strain evidence="10 11">JC444</strain>
    </source>
</reference>
<dbReference type="PRINTS" id="PR00344">
    <property type="entry name" value="BCTRLSENSOR"/>
</dbReference>
<dbReference type="AlphaFoldDB" id="A0A1Y1RY18"/>
<organism evidence="10 11">
    <name type="scientific">Marispirochaeta aestuarii</name>
    <dbReference type="NCBI Taxonomy" id="1963862"/>
    <lineage>
        <taxon>Bacteria</taxon>
        <taxon>Pseudomonadati</taxon>
        <taxon>Spirochaetota</taxon>
        <taxon>Spirochaetia</taxon>
        <taxon>Spirochaetales</taxon>
        <taxon>Spirochaetaceae</taxon>
        <taxon>Marispirochaeta</taxon>
    </lineage>
</organism>
<evidence type="ECO:0000256" key="3">
    <source>
        <dbReference type="ARBA" id="ARBA00012438"/>
    </source>
</evidence>
<comment type="caution">
    <text evidence="10">The sequence shown here is derived from an EMBL/GenBank/DDBJ whole genome shotgun (WGS) entry which is preliminary data.</text>
</comment>
<dbReference type="PANTHER" id="PTHR34220:SF7">
    <property type="entry name" value="SENSOR HISTIDINE KINASE YPDA"/>
    <property type="match status" value="1"/>
</dbReference>
<dbReference type="InterPro" id="IPR036890">
    <property type="entry name" value="HATPase_C_sf"/>
</dbReference>
<dbReference type="SMART" id="SM00387">
    <property type="entry name" value="HATPase_c"/>
    <property type="match status" value="1"/>
</dbReference>
<dbReference type="Pfam" id="PF06580">
    <property type="entry name" value="His_kinase"/>
    <property type="match status" value="1"/>
</dbReference>
<dbReference type="Proteomes" id="UP000192343">
    <property type="component" value="Unassembled WGS sequence"/>
</dbReference>
<dbReference type="InterPro" id="IPR003594">
    <property type="entry name" value="HATPase_dom"/>
</dbReference>
<evidence type="ECO:0000256" key="5">
    <source>
        <dbReference type="ARBA" id="ARBA00022679"/>
    </source>
</evidence>
<protein>
    <recommendedName>
        <fullName evidence="3">histidine kinase</fullName>
        <ecNumber evidence="3">2.7.13.3</ecNumber>
    </recommendedName>
</protein>
<dbReference type="GO" id="GO:0000155">
    <property type="term" value="F:phosphorelay sensor kinase activity"/>
    <property type="evidence" value="ECO:0007669"/>
    <property type="project" value="InterPro"/>
</dbReference>
<keyword evidence="6" id="KW-0418">Kinase</keyword>
<dbReference type="CDD" id="cd06225">
    <property type="entry name" value="HAMP"/>
    <property type="match status" value="1"/>
</dbReference>
<evidence type="ECO:0000256" key="6">
    <source>
        <dbReference type="ARBA" id="ARBA00022777"/>
    </source>
</evidence>
<dbReference type="SUPFAM" id="SSF158472">
    <property type="entry name" value="HAMP domain-like"/>
    <property type="match status" value="1"/>
</dbReference>
<dbReference type="InterPro" id="IPR050640">
    <property type="entry name" value="Bact_2-comp_sensor_kinase"/>
</dbReference>
<dbReference type="Gene3D" id="3.30.565.10">
    <property type="entry name" value="Histidine kinase-like ATPase, C-terminal domain"/>
    <property type="match status" value="1"/>
</dbReference>
<name>A0A1Y1RY18_9SPIO</name>
<evidence type="ECO:0000256" key="1">
    <source>
        <dbReference type="ARBA" id="ARBA00000085"/>
    </source>
</evidence>
<evidence type="ECO:0000313" key="10">
    <source>
        <dbReference type="EMBL" id="ORC34710.1"/>
    </source>
</evidence>
<keyword evidence="7" id="KW-1133">Transmembrane helix</keyword>
<dbReference type="InterPro" id="IPR003660">
    <property type="entry name" value="HAMP_dom"/>
</dbReference>
<evidence type="ECO:0000259" key="9">
    <source>
        <dbReference type="PROSITE" id="PS50885"/>
    </source>
</evidence>
<feature type="transmembrane region" description="Helical" evidence="7">
    <location>
        <begin position="21"/>
        <end position="46"/>
    </location>
</feature>
<feature type="domain" description="Histidine kinase" evidence="8">
    <location>
        <begin position="392"/>
        <end position="494"/>
    </location>
</feature>
<dbReference type="OrthoDB" id="370211at2"/>
<dbReference type="PROSITE" id="PS50885">
    <property type="entry name" value="HAMP"/>
    <property type="match status" value="1"/>
</dbReference>
<dbReference type="GO" id="GO:0016020">
    <property type="term" value="C:membrane"/>
    <property type="evidence" value="ECO:0007669"/>
    <property type="project" value="UniProtKB-SubCell"/>
</dbReference>
<dbReference type="InterPro" id="IPR004358">
    <property type="entry name" value="Sig_transdc_His_kin-like_C"/>
</dbReference>
<keyword evidence="7" id="KW-0472">Membrane</keyword>
<evidence type="ECO:0000256" key="7">
    <source>
        <dbReference type="SAM" id="Phobius"/>
    </source>
</evidence>
<feature type="transmembrane region" description="Helical" evidence="7">
    <location>
        <begin position="189"/>
        <end position="209"/>
    </location>
</feature>
<dbReference type="EC" id="2.7.13.3" evidence="3"/>
<evidence type="ECO:0000256" key="2">
    <source>
        <dbReference type="ARBA" id="ARBA00004370"/>
    </source>
</evidence>
<dbReference type="SUPFAM" id="SSF55874">
    <property type="entry name" value="ATPase domain of HSP90 chaperone/DNA topoisomerase II/histidine kinase"/>
    <property type="match status" value="1"/>
</dbReference>
<keyword evidence="5" id="KW-0808">Transferase</keyword>
<gene>
    <name evidence="10" type="ORF">B4O97_12260</name>
</gene>
<comment type="subcellular location">
    <subcellularLocation>
        <location evidence="2">Membrane</location>
    </subcellularLocation>
</comment>
<dbReference type="Pfam" id="PF02518">
    <property type="entry name" value="HATPase_c"/>
    <property type="match status" value="1"/>
</dbReference>
<dbReference type="InterPro" id="IPR010559">
    <property type="entry name" value="Sig_transdc_His_kin_internal"/>
</dbReference>
<evidence type="ECO:0000259" key="8">
    <source>
        <dbReference type="PROSITE" id="PS50109"/>
    </source>
</evidence>
<dbReference type="EMBL" id="MWQY01000012">
    <property type="protein sequence ID" value="ORC34710.1"/>
    <property type="molecule type" value="Genomic_DNA"/>
</dbReference>
<feature type="domain" description="HAMP" evidence="9">
    <location>
        <begin position="211"/>
        <end position="264"/>
    </location>
</feature>
<keyword evidence="7" id="KW-0812">Transmembrane</keyword>
<dbReference type="STRING" id="1963862.B4O97_12260"/>
<sequence>MKNPFSFRWPWRALNIRNKMLSFYVAMILMILVINLSVSLTAFRYIKVFDEKLSVYYDIQEYRLAWVSSHESFFRYLRDRAQGQQELYFSSIPTLWQFFHQMKLKANTGLQAEFQLTAIERGMTEFFRRAGYAIRMLDSGDSNYYRAYVDARRVYDYVSGYTEILLNINLNAGSQTYAVLAARANNVRILSFISTAVVGGAFFLFAVLFSNSISRPIHRLAELSSRIAGGDLEVEILPVERADEVGTLFSSFNAMSRSIRQMVEGLKEKADLERRLHEEEISMERMQRSLQEARFMGLQSQINPHFLFNALNTISRTAMFEGAEGTSGLIKSLATLFRYHLRDPRKRISLAEELTILREYLSIQQYRYGDRLRYSIESSVRTEEIYVPAFTLQPLVENAVKHGIEPREEGGEIFVEVQRRRKRIEIQVRDTGCGMDSEETEGMIHASRERDGAGIGISNVRERLALFYGGREDFLVTSEKGVGTTVTISIPADKKGGEGCIPF</sequence>
<evidence type="ECO:0000313" key="11">
    <source>
        <dbReference type="Proteomes" id="UP000192343"/>
    </source>
</evidence>
<comment type="catalytic activity">
    <reaction evidence="1">
        <text>ATP + protein L-histidine = ADP + protein N-phospho-L-histidine.</text>
        <dbReference type="EC" id="2.7.13.3"/>
    </reaction>
</comment>
<keyword evidence="4" id="KW-0597">Phosphoprotein</keyword>
<proteinExistence type="predicted"/>
<dbReference type="PROSITE" id="PS50109">
    <property type="entry name" value="HIS_KIN"/>
    <property type="match status" value="1"/>
</dbReference>
<dbReference type="Pfam" id="PF00672">
    <property type="entry name" value="HAMP"/>
    <property type="match status" value="1"/>
</dbReference>
<dbReference type="RefSeq" id="WP_083051193.1">
    <property type="nucleotide sequence ID" value="NZ_CAXXQO010000003.1"/>
</dbReference>
<accession>A0A1Y1RY18</accession>
<evidence type="ECO:0000256" key="4">
    <source>
        <dbReference type="ARBA" id="ARBA00022553"/>
    </source>
</evidence>
<dbReference type="PANTHER" id="PTHR34220">
    <property type="entry name" value="SENSOR HISTIDINE KINASE YPDA"/>
    <property type="match status" value="1"/>
</dbReference>